<dbReference type="EMBL" id="JALLPB020000034">
    <property type="protein sequence ID" value="KAL3823576.1"/>
    <property type="molecule type" value="Genomic_DNA"/>
</dbReference>
<name>A0ABD3SGP1_9STRA</name>
<feature type="compositionally biased region" description="Basic and acidic residues" evidence="1">
    <location>
        <begin position="27"/>
        <end position="49"/>
    </location>
</feature>
<sequence>MSPPSPPQENRGRSSPHLEITSQNQQHHNEGTHPREQREQPQQHQEKQVEPQQQHRYQQHHHHLIDINDYDWMGVFAQSVFGDDVIVAPSNNNDDEDNEGREEDVAAVHSDADAVASDFAPVAAVTAYSSASSFPARRSLDVVVGGETTTAPPSSGAATTPDGINDDNDNDDAKKSRVERKRSRERRRRLDTNCQLAALADLVRDIDATDLAEEEAMALAYSYTRKARRWKEHSAGDVRGEEDDDDVGMMVMMSVMDKSPNIGGGDFSVGMMKMGGERGAIGAAPSSSADTITGEEKATKKMKSLDKDAINSGVNDDKGIPTPPSVANLPSVSAAASNNRIDLIARTIVQLKKLRQLRRVRNEELRNIRNRHCELRKDCEGLRKVVAHYKAVGMGVAGGYGGVHAQQQHMIMSHMQPSEKVMMMVPMMVSPQDALMQMSASRPSHQHHHAVPPATATTPTVGNLHHHYSSMKADPSTSLWINSNSSNNNGPAGYPPPPVMHHHGQHQQQSAIHPGSYNHPLSANAMPSSFQEQKHHHQQQHPVSVEMLPPQNATHQLPASETPNEGGGNVSNKSPPLGTARADYLEQVQTQATHLVSTTGTALTGPTPVEGGGVAGYHPPQMAHGGNLAMMEHPLPPHHPTHAGIASELAPVIMSMYPQINNNFIPISNNVSMYELNHPLSQYANAIGATEVLQHTPYPHHGATSAAHANHYDPRHPNVTTTYYHPQCGHVPPSTGTTMMYNPHQQHRAIAVDPNSNNMSHVNFCRDNPDTAFVHYQMPQHPQLQHTDSGGDNNQPMMIPPDKRPAATTTTTTTTTGTSQGGGGNLAHCA</sequence>
<feature type="compositionally biased region" description="Low complexity" evidence="1">
    <location>
        <begin position="475"/>
        <end position="492"/>
    </location>
</feature>
<evidence type="ECO:0000313" key="2">
    <source>
        <dbReference type="EMBL" id="KAL3823576.1"/>
    </source>
</evidence>
<feature type="compositionally biased region" description="Basic residues" evidence="1">
    <location>
        <begin position="177"/>
        <end position="188"/>
    </location>
</feature>
<keyword evidence="3" id="KW-1185">Reference proteome</keyword>
<feature type="region of interest" description="Disordered" evidence="1">
    <location>
        <begin position="781"/>
        <end position="830"/>
    </location>
</feature>
<feature type="region of interest" description="Disordered" evidence="1">
    <location>
        <begin position="598"/>
        <end position="625"/>
    </location>
</feature>
<evidence type="ECO:0000313" key="3">
    <source>
        <dbReference type="Proteomes" id="UP001530377"/>
    </source>
</evidence>
<accession>A0ABD3SGP1</accession>
<feature type="region of interest" description="Disordered" evidence="1">
    <location>
        <begin position="146"/>
        <end position="188"/>
    </location>
</feature>
<dbReference type="Proteomes" id="UP001530377">
    <property type="component" value="Unassembled WGS sequence"/>
</dbReference>
<organism evidence="2 3">
    <name type="scientific">Cyclostephanos tholiformis</name>
    <dbReference type="NCBI Taxonomy" id="382380"/>
    <lineage>
        <taxon>Eukaryota</taxon>
        <taxon>Sar</taxon>
        <taxon>Stramenopiles</taxon>
        <taxon>Ochrophyta</taxon>
        <taxon>Bacillariophyta</taxon>
        <taxon>Coscinodiscophyceae</taxon>
        <taxon>Thalassiosirophycidae</taxon>
        <taxon>Stephanodiscales</taxon>
        <taxon>Stephanodiscaceae</taxon>
        <taxon>Cyclostephanos</taxon>
    </lineage>
</organism>
<comment type="caution">
    <text evidence="2">The sequence shown here is derived from an EMBL/GenBank/DDBJ whole genome shotgun (WGS) entry which is preliminary data.</text>
</comment>
<feature type="compositionally biased region" description="Gly residues" evidence="1">
    <location>
        <begin position="819"/>
        <end position="830"/>
    </location>
</feature>
<gene>
    <name evidence="2" type="ORF">ACHAXA_002917</name>
</gene>
<feature type="compositionally biased region" description="Low complexity" evidence="1">
    <location>
        <begin position="808"/>
        <end position="818"/>
    </location>
</feature>
<feature type="region of interest" description="Disordered" evidence="1">
    <location>
        <begin position="445"/>
        <end position="578"/>
    </location>
</feature>
<feature type="compositionally biased region" description="Polar residues" evidence="1">
    <location>
        <begin position="781"/>
        <end position="796"/>
    </location>
</feature>
<feature type="compositionally biased region" description="Polar residues" evidence="1">
    <location>
        <begin position="551"/>
        <end position="563"/>
    </location>
</feature>
<dbReference type="AlphaFoldDB" id="A0ABD3SGP1"/>
<protein>
    <submittedName>
        <fullName evidence="2">Uncharacterized protein</fullName>
    </submittedName>
</protein>
<feature type="region of interest" description="Disordered" evidence="1">
    <location>
        <begin position="1"/>
        <end position="61"/>
    </location>
</feature>
<evidence type="ECO:0000256" key="1">
    <source>
        <dbReference type="SAM" id="MobiDB-lite"/>
    </source>
</evidence>
<reference evidence="2 3" key="1">
    <citation type="submission" date="2024-10" db="EMBL/GenBank/DDBJ databases">
        <title>Updated reference genomes for cyclostephanoid diatoms.</title>
        <authorList>
            <person name="Roberts W.R."/>
            <person name="Alverson A.J."/>
        </authorList>
    </citation>
    <scope>NUCLEOTIDE SEQUENCE [LARGE SCALE GENOMIC DNA]</scope>
    <source>
        <strain evidence="2 3">AJA228-03</strain>
    </source>
</reference>
<feature type="compositionally biased region" description="Polar residues" evidence="1">
    <location>
        <begin position="519"/>
        <end position="530"/>
    </location>
</feature>
<feature type="compositionally biased region" description="Low complexity" evidence="1">
    <location>
        <begin position="148"/>
        <end position="161"/>
    </location>
</feature>
<proteinExistence type="predicted"/>
<feature type="compositionally biased region" description="Low complexity" evidence="1">
    <location>
        <begin position="451"/>
        <end position="461"/>
    </location>
</feature>